<dbReference type="InterPro" id="IPR027417">
    <property type="entry name" value="P-loop_NTPase"/>
</dbReference>
<reference evidence="6" key="1">
    <citation type="submission" date="2018-11" db="EMBL/GenBank/DDBJ databases">
        <authorList>
            <person name="Onetto C."/>
        </authorList>
    </citation>
    <scope>NUCLEOTIDE SEQUENCE [LARGE SCALE GENOMIC DNA]</scope>
</reference>
<dbReference type="Pfam" id="PF00005">
    <property type="entry name" value="ABC_tran"/>
    <property type="match status" value="1"/>
</dbReference>
<name>A0A564WGY8_9PROT</name>
<dbReference type="InterPro" id="IPR003593">
    <property type="entry name" value="AAA+_ATPase"/>
</dbReference>
<dbReference type="AlphaFoldDB" id="A0A564WGY8"/>
<dbReference type="GO" id="GO:0016887">
    <property type="term" value="F:ATP hydrolysis activity"/>
    <property type="evidence" value="ECO:0007669"/>
    <property type="project" value="InterPro"/>
</dbReference>
<dbReference type="PROSITE" id="PS00211">
    <property type="entry name" value="ABC_TRANSPORTER_1"/>
    <property type="match status" value="1"/>
</dbReference>
<evidence type="ECO:0000256" key="1">
    <source>
        <dbReference type="ARBA" id="ARBA00005417"/>
    </source>
</evidence>
<keyword evidence="3" id="KW-0547">Nucleotide-binding</keyword>
<accession>A0A564WGY8</accession>
<evidence type="ECO:0000256" key="4">
    <source>
        <dbReference type="ARBA" id="ARBA00022840"/>
    </source>
</evidence>
<dbReference type="PANTHER" id="PTHR42788">
    <property type="entry name" value="TAURINE IMPORT ATP-BINDING PROTEIN-RELATED"/>
    <property type="match status" value="1"/>
</dbReference>
<keyword evidence="4 6" id="KW-0067">ATP-binding</keyword>
<dbReference type="InterPro" id="IPR050166">
    <property type="entry name" value="ABC_transporter_ATP-bind"/>
</dbReference>
<dbReference type="EMBL" id="UXAT02000052">
    <property type="protein sequence ID" value="VUX47735.1"/>
    <property type="molecule type" value="Genomic_DNA"/>
</dbReference>
<gene>
    <name evidence="6" type="ORF">DF3PA_70056</name>
</gene>
<evidence type="ECO:0000313" key="6">
    <source>
        <dbReference type="EMBL" id="VUX47735.1"/>
    </source>
</evidence>
<dbReference type="Gene3D" id="3.40.50.300">
    <property type="entry name" value="P-loop containing nucleotide triphosphate hydrolases"/>
    <property type="match status" value="1"/>
</dbReference>
<evidence type="ECO:0000259" key="5">
    <source>
        <dbReference type="PROSITE" id="PS50893"/>
    </source>
</evidence>
<dbReference type="PANTHER" id="PTHR42788:SF2">
    <property type="entry name" value="ABC TRANSPORTER ATP-BINDING PROTEIN"/>
    <property type="match status" value="1"/>
</dbReference>
<organism evidence="6 7">
    <name type="scientific">Candidatus Defluviicoccus seviourii</name>
    <dbReference type="NCBI Taxonomy" id="2565273"/>
    <lineage>
        <taxon>Bacteria</taxon>
        <taxon>Pseudomonadati</taxon>
        <taxon>Pseudomonadota</taxon>
        <taxon>Alphaproteobacteria</taxon>
        <taxon>Rhodospirillales</taxon>
        <taxon>Rhodospirillaceae</taxon>
        <taxon>Defluviicoccus</taxon>
    </lineage>
</organism>
<feature type="domain" description="ABC transporter" evidence="5">
    <location>
        <begin position="12"/>
        <end position="244"/>
    </location>
</feature>
<comment type="similarity">
    <text evidence="1">Belongs to the ABC transporter superfamily.</text>
</comment>
<comment type="caution">
    <text evidence="6">The sequence shown here is derived from an EMBL/GenBank/DDBJ whole genome shotgun (WGS) entry which is preliminary data.</text>
</comment>
<proteinExistence type="inferred from homology"/>
<dbReference type="SMART" id="SM00382">
    <property type="entry name" value="AAA"/>
    <property type="match status" value="1"/>
</dbReference>
<evidence type="ECO:0000256" key="3">
    <source>
        <dbReference type="ARBA" id="ARBA00022741"/>
    </source>
</evidence>
<dbReference type="SUPFAM" id="SSF52540">
    <property type="entry name" value="P-loop containing nucleoside triphosphate hydrolases"/>
    <property type="match status" value="1"/>
</dbReference>
<dbReference type="GO" id="GO:0005524">
    <property type="term" value="F:ATP binding"/>
    <property type="evidence" value="ECO:0007669"/>
    <property type="project" value="UniProtKB-KW"/>
</dbReference>
<dbReference type="Proteomes" id="UP000326641">
    <property type="component" value="Unassembled WGS sequence"/>
</dbReference>
<dbReference type="InterPro" id="IPR017871">
    <property type="entry name" value="ABC_transporter-like_CS"/>
</dbReference>
<keyword evidence="7" id="KW-1185">Reference proteome</keyword>
<protein>
    <submittedName>
        <fullName evidence="6">Uncharacterized ABC transporter ATP-binding protein HI_0354</fullName>
    </submittedName>
</protein>
<keyword evidence="2" id="KW-0813">Transport</keyword>
<dbReference type="InterPro" id="IPR003439">
    <property type="entry name" value="ABC_transporter-like_ATP-bd"/>
</dbReference>
<evidence type="ECO:0000313" key="7">
    <source>
        <dbReference type="Proteomes" id="UP000326641"/>
    </source>
</evidence>
<sequence>MLVDRAATAVSVSVAIVGGTCTFGKATLFRDLDLTLAAGSWTCLLGPSGIGKTSLIRLILESTRIRGQTRAIGTGVVACDDGHPLRGRVAYMAQRDLLLPWLTVRDNVLLGRRLRGEAIDAPARGRADALIEAVGMQDAAGLRPDALSGGMRQRAALARTLFEDRPVVLMDEPFSAVDAITRVRLQDLAATLLRGRTVLLVTHDPLEALRLGHRIFVMAGRPARLGEPLHAPGNPPRPVDDPGVLALQGELLRRLAAAHS</sequence>
<dbReference type="PROSITE" id="PS50893">
    <property type="entry name" value="ABC_TRANSPORTER_2"/>
    <property type="match status" value="1"/>
</dbReference>
<evidence type="ECO:0000256" key="2">
    <source>
        <dbReference type="ARBA" id="ARBA00022448"/>
    </source>
</evidence>